<gene>
    <name evidence="4" type="ORF">EFB14_07350</name>
    <name evidence="3" type="ORF">GGQ65_001832</name>
</gene>
<dbReference type="Proteomes" id="UP000272004">
    <property type="component" value="Unassembled WGS sequence"/>
</dbReference>
<dbReference type="AlphaFoldDB" id="A0A7W6B9E0"/>
<dbReference type="InterPro" id="IPR036526">
    <property type="entry name" value="C-N_Hydrolase_sf"/>
</dbReference>
<dbReference type="Gene3D" id="3.60.110.10">
    <property type="entry name" value="Carbon-nitrogen hydrolase"/>
    <property type="match status" value="1"/>
</dbReference>
<evidence type="ECO:0000313" key="4">
    <source>
        <dbReference type="EMBL" id="RUM14535.1"/>
    </source>
</evidence>
<reference evidence="3 6" key="2">
    <citation type="submission" date="2020-08" db="EMBL/GenBank/DDBJ databases">
        <title>Genomic Encyclopedia of Type Strains, Phase IV (KMG-IV): sequencing the most valuable type-strain genomes for metagenomic binning, comparative biology and taxonomic classification.</title>
        <authorList>
            <person name="Goeker M."/>
        </authorList>
    </citation>
    <scope>NUCLEOTIDE SEQUENCE [LARGE SCALE GENOMIC DNA]</scope>
    <source>
        <strain evidence="3 6">DSM 19331</strain>
    </source>
</reference>
<dbReference type="PANTHER" id="PTHR23088">
    <property type="entry name" value="NITRILASE-RELATED"/>
    <property type="match status" value="1"/>
</dbReference>
<name>A0A7W6B9E0_9HYPH</name>
<evidence type="ECO:0000313" key="3">
    <source>
        <dbReference type="EMBL" id="MBB3914550.1"/>
    </source>
</evidence>
<dbReference type="InterPro" id="IPR003010">
    <property type="entry name" value="C-N_Hydrolase"/>
</dbReference>
<dbReference type="Pfam" id="PF00795">
    <property type="entry name" value="CN_hydrolase"/>
    <property type="match status" value="1"/>
</dbReference>
<dbReference type="InterPro" id="IPR001110">
    <property type="entry name" value="UPF0012_CS"/>
</dbReference>
<keyword evidence="3" id="KW-0378">Hydrolase</keyword>
<dbReference type="PROSITE" id="PS01227">
    <property type="entry name" value="UPF0012"/>
    <property type="match status" value="1"/>
</dbReference>
<evidence type="ECO:0000313" key="6">
    <source>
        <dbReference type="Proteomes" id="UP000545490"/>
    </source>
</evidence>
<keyword evidence="5" id="KW-1185">Reference proteome</keyword>
<protein>
    <submittedName>
        <fullName evidence="4">Carbon-nitrogen hydrolase family protein</fullName>
    </submittedName>
    <submittedName>
        <fullName evidence="3">Putative amidohydrolase</fullName>
    </submittedName>
</protein>
<reference evidence="4 5" key="1">
    <citation type="submission" date="2018-11" db="EMBL/GenBank/DDBJ databases">
        <authorList>
            <person name="Huo Y."/>
        </authorList>
    </citation>
    <scope>NUCLEOTIDE SEQUENCE [LARGE SCALE GENOMIC DNA]</scope>
    <source>
        <strain evidence="4 5">CCBAU 33202</strain>
    </source>
</reference>
<dbReference type="PROSITE" id="PS50263">
    <property type="entry name" value="CN_HYDROLASE"/>
    <property type="match status" value="1"/>
</dbReference>
<dbReference type="PANTHER" id="PTHR23088:SF27">
    <property type="entry name" value="DEAMINATED GLUTATHIONE AMIDASE"/>
    <property type="match status" value="1"/>
</dbReference>
<evidence type="ECO:0000313" key="5">
    <source>
        <dbReference type="Proteomes" id="UP000272004"/>
    </source>
</evidence>
<dbReference type="EMBL" id="RJJU01000004">
    <property type="protein sequence ID" value="RUM14535.1"/>
    <property type="molecule type" value="Genomic_DNA"/>
</dbReference>
<dbReference type="SUPFAM" id="SSF56317">
    <property type="entry name" value="Carbon-nitrogen hydrolase"/>
    <property type="match status" value="1"/>
</dbReference>
<dbReference type="EMBL" id="JACIDG010000004">
    <property type="protein sequence ID" value="MBB3914550.1"/>
    <property type="molecule type" value="Genomic_DNA"/>
</dbReference>
<proteinExistence type="inferred from homology"/>
<dbReference type="GO" id="GO:0016787">
    <property type="term" value="F:hydrolase activity"/>
    <property type="evidence" value="ECO:0007669"/>
    <property type="project" value="UniProtKB-KW"/>
</dbReference>
<sequence>MHDACVMYTLIENFARQGALVMKVSIGQLAATVDKASNIEAIEKAVAEAAKAGASLIVFPEMAMWFKHGLDENFIANAEPLPGPFSSTLDSLASQHSIAIAAGMMEKVDGEVRVFNTIYVTSATGATIGKYRKMHLYDAFGLRESNIIAPSNTSAPMIFNIEGTVFGLMTCYDVRFPESARLLVDAGAEILLLPSAWTPGVRKEDHWETLVRARAIENTSYVIASNQAAPLSTGSSMIVDPMGIVVAQLMEGAETRTAEISPSRVASVRAANPCVANRRFKVNPTARVIA</sequence>
<organism evidence="3 6">
    <name type="scientific">Rhizobium fabae</name>
    <dbReference type="NCBI Taxonomy" id="573179"/>
    <lineage>
        <taxon>Bacteria</taxon>
        <taxon>Pseudomonadati</taxon>
        <taxon>Pseudomonadota</taxon>
        <taxon>Alphaproteobacteria</taxon>
        <taxon>Hyphomicrobiales</taxon>
        <taxon>Rhizobiaceae</taxon>
        <taxon>Rhizobium/Agrobacterium group</taxon>
        <taxon>Rhizobium</taxon>
    </lineage>
</organism>
<dbReference type="Proteomes" id="UP000545490">
    <property type="component" value="Unassembled WGS sequence"/>
</dbReference>
<dbReference type="CDD" id="cd07581">
    <property type="entry name" value="nitrilase_3"/>
    <property type="match status" value="1"/>
</dbReference>
<dbReference type="RefSeq" id="WP_097594855.1">
    <property type="nucleotide sequence ID" value="NZ_JACIDG010000004.1"/>
</dbReference>
<evidence type="ECO:0000256" key="1">
    <source>
        <dbReference type="ARBA" id="ARBA00010613"/>
    </source>
</evidence>
<feature type="domain" description="CN hydrolase" evidence="2">
    <location>
        <begin position="22"/>
        <end position="262"/>
    </location>
</feature>
<evidence type="ECO:0000259" key="2">
    <source>
        <dbReference type="PROSITE" id="PS50263"/>
    </source>
</evidence>
<comment type="caution">
    <text evidence="3">The sequence shown here is derived from an EMBL/GenBank/DDBJ whole genome shotgun (WGS) entry which is preliminary data.</text>
</comment>
<comment type="similarity">
    <text evidence="1">Belongs to the carbon-nitrogen hydrolase superfamily. NIT1/NIT2 family.</text>
</comment>
<accession>A0A7W6B9E0</accession>